<gene>
    <name evidence="2" type="ORF">CPB84DRAFT_1777757</name>
</gene>
<evidence type="ECO:0000313" key="2">
    <source>
        <dbReference type="EMBL" id="KAF8901396.1"/>
    </source>
</evidence>
<dbReference type="InterPro" id="IPR009003">
    <property type="entry name" value="Peptidase_S1_PA"/>
</dbReference>
<dbReference type="Pfam" id="PF13365">
    <property type="entry name" value="Trypsin_2"/>
    <property type="match status" value="1"/>
</dbReference>
<dbReference type="SUPFAM" id="SSF50494">
    <property type="entry name" value="Trypsin-like serine proteases"/>
    <property type="match status" value="1"/>
</dbReference>
<feature type="compositionally biased region" description="Polar residues" evidence="1">
    <location>
        <begin position="1"/>
        <end position="11"/>
    </location>
</feature>
<dbReference type="AlphaFoldDB" id="A0A9P5TMH2"/>
<feature type="region of interest" description="Disordered" evidence="1">
    <location>
        <begin position="1"/>
        <end position="21"/>
    </location>
</feature>
<dbReference type="Gene3D" id="2.40.10.120">
    <property type="match status" value="1"/>
</dbReference>
<name>A0A9P5TMH2_GYMJU</name>
<accession>A0A9P5TMH2</accession>
<evidence type="ECO:0000256" key="1">
    <source>
        <dbReference type="SAM" id="MobiDB-lite"/>
    </source>
</evidence>
<protein>
    <submittedName>
        <fullName evidence="2">Trypsin-like cysteine/serine peptidase domain-containing protein</fullName>
    </submittedName>
</protein>
<reference evidence="2" key="1">
    <citation type="submission" date="2020-11" db="EMBL/GenBank/DDBJ databases">
        <authorList>
            <consortium name="DOE Joint Genome Institute"/>
            <person name="Ahrendt S."/>
            <person name="Riley R."/>
            <person name="Andreopoulos W."/>
            <person name="LaButti K."/>
            <person name="Pangilinan J."/>
            <person name="Ruiz-duenas F.J."/>
            <person name="Barrasa J.M."/>
            <person name="Sanchez-Garcia M."/>
            <person name="Camarero S."/>
            <person name="Miyauchi S."/>
            <person name="Serrano A."/>
            <person name="Linde D."/>
            <person name="Babiker R."/>
            <person name="Drula E."/>
            <person name="Ayuso-Fernandez I."/>
            <person name="Pacheco R."/>
            <person name="Padilla G."/>
            <person name="Ferreira P."/>
            <person name="Barriuso J."/>
            <person name="Kellner H."/>
            <person name="Castanera R."/>
            <person name="Alfaro M."/>
            <person name="Ramirez L."/>
            <person name="Pisabarro A.G."/>
            <person name="Kuo A."/>
            <person name="Tritt A."/>
            <person name="Lipzen A."/>
            <person name="He G."/>
            <person name="Yan M."/>
            <person name="Ng V."/>
            <person name="Cullen D."/>
            <person name="Martin F."/>
            <person name="Rosso M.-N."/>
            <person name="Henrissat B."/>
            <person name="Hibbett D."/>
            <person name="Martinez A.T."/>
            <person name="Grigoriev I.V."/>
        </authorList>
    </citation>
    <scope>NUCLEOTIDE SEQUENCE</scope>
    <source>
        <strain evidence="2">AH 44721</strain>
    </source>
</reference>
<dbReference type="EMBL" id="JADNYJ010000042">
    <property type="protein sequence ID" value="KAF8901396.1"/>
    <property type="molecule type" value="Genomic_DNA"/>
</dbReference>
<dbReference type="OrthoDB" id="4217619at2759"/>
<dbReference type="Proteomes" id="UP000724874">
    <property type="component" value="Unassembled WGS sequence"/>
</dbReference>
<sequence length="352" mass="38119">MPLRSSSSACNTGDCEVSTEHANDKTKEALIADSVEKNIPSTDVTDIDPHAKLPVTLSTSIPRPSSTRRSIDQLPSTLTRNITRLLKKDFSILHKKKKRLREHGIDMPPIRNGVDMSNVVNATLVFAQEDAGTAVCISPHGILLTCSHCVAESTEELENNRTKWLLFASGEVVKADCVAWDPTRDLSLLQIVACQRLAETGLNSPSSSSPSAIPLQGFPFLIPADAPLPFRAALTCVGHPGSEDLEASKPGIKTNYNVLHVSSGNFRGYAPGQDRQDNSEIGALMHDCWTYWGHSGAPLVEQSSGRLAGLHSSWDDQTGMRRGVGLEAIKAFLNENAGLFRYEDIEGLALPV</sequence>
<comment type="caution">
    <text evidence="2">The sequence shown here is derived from an EMBL/GenBank/DDBJ whole genome shotgun (WGS) entry which is preliminary data.</text>
</comment>
<keyword evidence="3" id="KW-1185">Reference proteome</keyword>
<proteinExistence type="predicted"/>
<evidence type="ECO:0000313" key="3">
    <source>
        <dbReference type="Proteomes" id="UP000724874"/>
    </source>
</evidence>
<organism evidence="2 3">
    <name type="scientific">Gymnopilus junonius</name>
    <name type="common">Spectacular rustgill mushroom</name>
    <name type="synonym">Gymnopilus spectabilis subsp. junonius</name>
    <dbReference type="NCBI Taxonomy" id="109634"/>
    <lineage>
        <taxon>Eukaryota</taxon>
        <taxon>Fungi</taxon>
        <taxon>Dikarya</taxon>
        <taxon>Basidiomycota</taxon>
        <taxon>Agaricomycotina</taxon>
        <taxon>Agaricomycetes</taxon>
        <taxon>Agaricomycetidae</taxon>
        <taxon>Agaricales</taxon>
        <taxon>Agaricineae</taxon>
        <taxon>Hymenogastraceae</taxon>
        <taxon>Gymnopilus</taxon>
    </lineage>
</organism>